<organism evidence="7 8">
    <name type="scientific">Microtus ochrogaster</name>
    <name type="common">Prairie vole</name>
    <dbReference type="NCBI Taxonomy" id="79684"/>
    <lineage>
        <taxon>Eukaryota</taxon>
        <taxon>Metazoa</taxon>
        <taxon>Chordata</taxon>
        <taxon>Craniata</taxon>
        <taxon>Vertebrata</taxon>
        <taxon>Euteleostomi</taxon>
        <taxon>Mammalia</taxon>
        <taxon>Eutheria</taxon>
        <taxon>Euarchontoglires</taxon>
        <taxon>Glires</taxon>
        <taxon>Rodentia</taxon>
        <taxon>Myomorpha</taxon>
        <taxon>Muroidea</taxon>
        <taxon>Cricetidae</taxon>
        <taxon>Arvicolinae</taxon>
        <taxon>Microtus</taxon>
    </lineage>
</organism>
<gene>
    <name evidence="7" type="ORF">LTLLF_201395</name>
</gene>
<dbReference type="GO" id="GO:0070180">
    <property type="term" value="F:large ribosomal subunit rRNA binding"/>
    <property type="evidence" value="ECO:0007669"/>
    <property type="project" value="TreeGrafter"/>
</dbReference>
<keyword evidence="3 7" id="KW-0689">Ribosomal protein</keyword>
<dbReference type="EMBL" id="JAATJU010027499">
    <property type="protein sequence ID" value="KAH0500457.1"/>
    <property type="molecule type" value="Genomic_DNA"/>
</dbReference>
<dbReference type="Proteomes" id="UP000710432">
    <property type="component" value="Unassembled WGS sequence"/>
</dbReference>
<evidence type="ECO:0000313" key="8">
    <source>
        <dbReference type="Proteomes" id="UP000710432"/>
    </source>
</evidence>
<dbReference type="GO" id="GO:0000027">
    <property type="term" value="P:ribosomal large subunit assembly"/>
    <property type="evidence" value="ECO:0007669"/>
    <property type="project" value="TreeGrafter"/>
</dbReference>
<evidence type="ECO:0000256" key="1">
    <source>
        <dbReference type="ARBA" id="ARBA00002200"/>
    </source>
</evidence>
<evidence type="ECO:0000256" key="2">
    <source>
        <dbReference type="ARBA" id="ARBA00008889"/>
    </source>
</evidence>
<dbReference type="PANTHER" id="PTHR45699">
    <property type="entry name" value="60S ACIDIC RIBOSOMAL PROTEIN P0"/>
    <property type="match status" value="1"/>
</dbReference>
<evidence type="ECO:0000256" key="3">
    <source>
        <dbReference type="ARBA" id="ARBA00022980"/>
    </source>
</evidence>
<accession>A0A8J6FX58</accession>
<dbReference type="GO" id="GO:0002181">
    <property type="term" value="P:cytoplasmic translation"/>
    <property type="evidence" value="ECO:0007669"/>
    <property type="project" value="TreeGrafter"/>
</dbReference>
<dbReference type="PANTHER" id="PTHR45699:SF3">
    <property type="entry name" value="LARGE RIBOSOMAL SUBUNIT PROTEIN UL10"/>
    <property type="match status" value="1"/>
</dbReference>
<comment type="function">
    <text evidence="1">Ribosomal protein P0 is the functional equivalent of E.coli protein L10.</text>
</comment>
<dbReference type="GO" id="GO:0003735">
    <property type="term" value="F:structural constituent of ribosome"/>
    <property type="evidence" value="ECO:0007669"/>
    <property type="project" value="TreeGrafter"/>
</dbReference>
<keyword evidence="4" id="KW-0687">Ribonucleoprotein</keyword>
<dbReference type="GO" id="GO:0022625">
    <property type="term" value="C:cytosolic large ribosomal subunit"/>
    <property type="evidence" value="ECO:0007669"/>
    <property type="project" value="TreeGrafter"/>
</dbReference>
<comment type="similarity">
    <text evidence="2">Belongs to the universal ribosomal protein uL10 family.</text>
</comment>
<evidence type="ECO:0000256" key="5">
    <source>
        <dbReference type="ARBA" id="ARBA00035202"/>
    </source>
</evidence>
<dbReference type="InterPro" id="IPR050323">
    <property type="entry name" value="Ribosomal_protein_uL10"/>
</dbReference>
<dbReference type="InterPro" id="IPR043141">
    <property type="entry name" value="Ribosomal_uL10-like_sf"/>
</dbReference>
<name>A0A8J6FX58_MICOH</name>
<evidence type="ECO:0000313" key="7">
    <source>
        <dbReference type="EMBL" id="KAH0500457.1"/>
    </source>
</evidence>
<comment type="caution">
    <text evidence="7">The sequence shown here is derived from an EMBL/GenBank/DDBJ whole genome shotgun (WGS) entry which is preliminary data.</text>
</comment>
<protein>
    <recommendedName>
        <fullName evidence="5">Large ribosomal subunit protein uL10</fullName>
    </recommendedName>
    <alternativeName>
        <fullName evidence="6">60S acidic ribosomal protein P0</fullName>
    </alternativeName>
</protein>
<reference evidence="7" key="1">
    <citation type="submission" date="2020-03" db="EMBL/GenBank/DDBJ databases">
        <title>Studies in the Genomics of Life Span.</title>
        <authorList>
            <person name="Glass D."/>
        </authorList>
    </citation>
    <scope>NUCLEOTIDE SEQUENCE</scope>
    <source>
        <strain evidence="7">LTLLF</strain>
        <tissue evidence="7">Muscle</tissue>
    </source>
</reference>
<sequence length="93" mass="10386">MSKNTMIHKAIQGHLENNPALKKLLPHIWENVGFEDITEIRNMLLANKALGITTKITIEILHDVQLKNTGDKVGASEVIFMNKLNRSPPFPSG</sequence>
<dbReference type="AlphaFoldDB" id="A0A8J6FX58"/>
<dbReference type="Gene3D" id="3.30.70.1730">
    <property type="match status" value="1"/>
</dbReference>
<evidence type="ECO:0000256" key="4">
    <source>
        <dbReference type="ARBA" id="ARBA00023274"/>
    </source>
</evidence>
<evidence type="ECO:0000256" key="6">
    <source>
        <dbReference type="ARBA" id="ARBA00035444"/>
    </source>
</evidence>
<proteinExistence type="inferred from homology"/>